<keyword evidence="1" id="KW-0732">Signal</keyword>
<dbReference type="Proteomes" id="UP000031937">
    <property type="component" value="Unassembled WGS sequence"/>
</dbReference>
<organism evidence="2 5">
    <name type="scientific">Sanguibacteroides justesenii</name>
    <dbReference type="NCBI Taxonomy" id="1547597"/>
    <lineage>
        <taxon>Bacteria</taxon>
        <taxon>Pseudomonadati</taxon>
        <taxon>Bacteroidota</taxon>
        <taxon>Bacteroidia</taxon>
        <taxon>Bacteroidales</taxon>
        <taxon>Porphyromonadaceae</taxon>
        <taxon>Sanguibacteroides</taxon>
    </lineage>
</organism>
<keyword evidence="5" id="KW-1185">Reference proteome</keyword>
<name>A0A0C3NE17_9PORP</name>
<dbReference type="RefSeq" id="WP_041503340.1">
    <property type="nucleotide sequence ID" value="NZ_JPIT01000018.1"/>
</dbReference>
<reference evidence="3 4" key="2">
    <citation type="submission" date="2014-07" db="EMBL/GenBank/DDBJ databases">
        <title>Porphyromonadaceae bacterium OUH 334697 = ATCC BAA-2682 = DSM 28341 draft genome.</title>
        <authorList>
            <person name="Sydenham T.V."/>
            <person name="Hasman H."/>
            <person name="Justesen U.S."/>
        </authorList>
    </citation>
    <scope>NUCLEOTIDE SEQUENCE [LARGE SCALE GENOMIC DNA]</scope>
    <source>
        <strain evidence="3 4">OUH 334697</strain>
    </source>
</reference>
<dbReference type="SUPFAM" id="SSF56935">
    <property type="entry name" value="Porins"/>
    <property type="match status" value="1"/>
</dbReference>
<feature type="chain" id="PRO_5043118851" evidence="1">
    <location>
        <begin position="23"/>
        <end position="412"/>
    </location>
</feature>
<dbReference type="EMBL" id="JPIT01000018">
    <property type="protein sequence ID" value="KIO45401.1"/>
    <property type="molecule type" value="Genomic_DNA"/>
</dbReference>
<dbReference type="AlphaFoldDB" id="A0A0C3NE17"/>
<evidence type="ECO:0000313" key="2">
    <source>
        <dbReference type="EMBL" id="KIO44342.1"/>
    </source>
</evidence>
<sequence length="412" mass="46734">MRKWIFLLLIAVICGSYSETRAQVNVTSVSAKNDADNFYKMMKEAFPLSFNDPASPRFVFFNKNKNFVFGVGGFVQVQGLYDFNGVPNDNYFTTNSIALKGQQAGGRYGITIGQSRLFFKLVGDTEVGRLVTYMEMEFEGENNTPILRQAFIKFKGFTIGKTWSTFCDISAGPATIDEEGPSSEIALRQPQIRYTYDFTQNLQASLAIEYVEPSYTEAKFTEYIHQRIPDIPLTVKYTFKDGSHLQAGGILRNMYYKNTAKDKDEIVTGWGVALSGIWQLAKNTSFNFQGVYGKGISNYIQDLSGTGLDLVPSETDDSRLKAFNAWGGFAGFTHQWNEKLSSNIMYSYARVLEQYGMPSTSYKYAQYAAANLFWDFSEYGSCGIEYVYGRRNDFNKEYGNANRINTMIQYRF</sequence>
<evidence type="ECO:0000256" key="1">
    <source>
        <dbReference type="SAM" id="SignalP"/>
    </source>
</evidence>
<comment type="caution">
    <text evidence="2">The sequence shown here is derived from an EMBL/GenBank/DDBJ whole genome shotgun (WGS) entry which is preliminary data.</text>
</comment>
<proteinExistence type="predicted"/>
<dbReference type="Proteomes" id="UP000031980">
    <property type="component" value="Unassembled WGS sequence"/>
</dbReference>
<reference evidence="2 5" key="1">
    <citation type="submission" date="2014-07" db="EMBL/GenBank/DDBJ databases">
        <title>Porphyromonadaceae bacterium OUH 308042 = ATCC BAA-2681 = DSM 28342 draft genome.</title>
        <authorList>
            <person name="Sydenham T.V."/>
            <person name="Hasman H."/>
            <person name="Justensen U.S."/>
        </authorList>
    </citation>
    <scope>NUCLEOTIDE SEQUENCE [LARGE SCALE GENOMIC DNA]</scope>
    <source>
        <strain evidence="2 5">OUH 308042</strain>
    </source>
</reference>
<dbReference type="Pfam" id="PF19577">
    <property type="entry name" value="DcaP"/>
    <property type="match status" value="1"/>
</dbReference>
<dbReference type="InterPro" id="IPR045748">
    <property type="entry name" value="DcaP"/>
</dbReference>
<evidence type="ECO:0000313" key="3">
    <source>
        <dbReference type="EMBL" id="KIO45401.1"/>
    </source>
</evidence>
<dbReference type="OrthoDB" id="790324at2"/>
<accession>A0A0C3NE17</accession>
<protein>
    <submittedName>
        <fullName evidence="2">Porin</fullName>
    </submittedName>
</protein>
<evidence type="ECO:0000313" key="4">
    <source>
        <dbReference type="Proteomes" id="UP000031937"/>
    </source>
</evidence>
<feature type="signal peptide" evidence="1">
    <location>
        <begin position="1"/>
        <end position="22"/>
    </location>
</feature>
<dbReference type="EMBL" id="JPIU01000039">
    <property type="protein sequence ID" value="KIO44342.1"/>
    <property type="molecule type" value="Genomic_DNA"/>
</dbReference>
<gene>
    <name evidence="2" type="ORF">BA92_09050</name>
    <name evidence="3" type="ORF">IE90_08270</name>
</gene>
<evidence type="ECO:0000313" key="5">
    <source>
        <dbReference type="Proteomes" id="UP000031980"/>
    </source>
</evidence>